<proteinExistence type="predicted"/>
<dbReference type="InterPro" id="IPR013761">
    <property type="entry name" value="SAM/pointed_sf"/>
</dbReference>
<dbReference type="Proteomes" id="UP000799423">
    <property type="component" value="Unassembled WGS sequence"/>
</dbReference>
<evidence type="ECO:0000313" key="2">
    <source>
        <dbReference type="EMBL" id="KAF2844178.1"/>
    </source>
</evidence>
<reference evidence="2" key="1">
    <citation type="submission" date="2020-01" db="EMBL/GenBank/DDBJ databases">
        <authorList>
            <consortium name="DOE Joint Genome Institute"/>
            <person name="Haridas S."/>
            <person name="Albert R."/>
            <person name="Binder M."/>
            <person name="Bloem J."/>
            <person name="Labutti K."/>
            <person name="Salamov A."/>
            <person name="Andreopoulos B."/>
            <person name="Baker S.E."/>
            <person name="Barry K."/>
            <person name="Bills G."/>
            <person name="Bluhm B.H."/>
            <person name="Cannon C."/>
            <person name="Castanera R."/>
            <person name="Culley D.E."/>
            <person name="Daum C."/>
            <person name="Ezra D."/>
            <person name="Gonzalez J.B."/>
            <person name="Henrissat B."/>
            <person name="Kuo A."/>
            <person name="Liang C."/>
            <person name="Lipzen A."/>
            <person name="Lutzoni F."/>
            <person name="Magnuson J."/>
            <person name="Mondo S."/>
            <person name="Nolan M."/>
            <person name="Ohm R."/>
            <person name="Pangilinan J."/>
            <person name="Park H.-J."/>
            <person name="Ramirez L."/>
            <person name="Alfaro M."/>
            <person name="Sun H."/>
            <person name="Tritt A."/>
            <person name="Yoshinaga Y."/>
            <person name="Zwiers L.-H."/>
            <person name="Turgeon B.G."/>
            <person name="Goodwin S.B."/>
            <person name="Spatafora J.W."/>
            <person name="Crous P.W."/>
            <person name="Grigoriev I.V."/>
        </authorList>
    </citation>
    <scope>NUCLEOTIDE SEQUENCE</scope>
    <source>
        <strain evidence="2">IPT5</strain>
    </source>
</reference>
<keyword evidence="3" id="KW-1185">Reference proteome</keyword>
<organism evidence="2 3">
    <name type="scientific">Plenodomus tracheiphilus IPT5</name>
    <dbReference type="NCBI Taxonomy" id="1408161"/>
    <lineage>
        <taxon>Eukaryota</taxon>
        <taxon>Fungi</taxon>
        <taxon>Dikarya</taxon>
        <taxon>Ascomycota</taxon>
        <taxon>Pezizomycotina</taxon>
        <taxon>Dothideomycetes</taxon>
        <taxon>Pleosporomycetidae</taxon>
        <taxon>Pleosporales</taxon>
        <taxon>Pleosporineae</taxon>
        <taxon>Leptosphaeriaceae</taxon>
        <taxon>Plenodomus</taxon>
    </lineage>
</organism>
<gene>
    <name evidence="2" type="ORF">T440DRAFT_484380</name>
</gene>
<dbReference type="Gene3D" id="1.10.150.50">
    <property type="entry name" value="Transcription Factor, Ets-1"/>
    <property type="match status" value="1"/>
</dbReference>
<evidence type="ECO:0000313" key="3">
    <source>
        <dbReference type="Proteomes" id="UP000799423"/>
    </source>
</evidence>
<dbReference type="Pfam" id="PF00536">
    <property type="entry name" value="SAM_1"/>
    <property type="match status" value="1"/>
</dbReference>
<dbReference type="SUPFAM" id="SSF47769">
    <property type="entry name" value="SAM/Pointed domain"/>
    <property type="match status" value="1"/>
</dbReference>
<dbReference type="SUPFAM" id="SSF47095">
    <property type="entry name" value="HMG-box"/>
    <property type="match status" value="1"/>
</dbReference>
<protein>
    <recommendedName>
        <fullName evidence="1">SAM domain-containing protein</fullName>
    </recommendedName>
</protein>
<name>A0A6A7APG6_9PLEO</name>
<dbReference type="OrthoDB" id="1919336at2759"/>
<evidence type="ECO:0000259" key="1">
    <source>
        <dbReference type="Pfam" id="PF00536"/>
    </source>
</evidence>
<dbReference type="InterPro" id="IPR036910">
    <property type="entry name" value="HMG_box_dom_sf"/>
</dbReference>
<dbReference type="AlphaFoldDB" id="A0A6A7APG6"/>
<accession>A0A6A7APG6</accession>
<dbReference type="InterPro" id="IPR001660">
    <property type="entry name" value="SAM"/>
</dbReference>
<feature type="domain" description="SAM" evidence="1">
    <location>
        <begin position="8"/>
        <end position="56"/>
    </location>
</feature>
<sequence>MPTRDLEYCLARLGLNQYYQVLANEGFDTWEVLLDIAESDLHHLGVKLGHQRVISQNWQALPADEHDTYRQLAKDAEVRYLTELAEYKKSPRFEAYERYLEAETAEPLKEYKRSKLEAVNSTTRIEYRDPHEHAMDSCSDSVQQETATISDRRSLISLPTDDTRLSADSCSSDLLCPLRSPLCRQVSLYACILFPSSHISSIYGHAKSSFSQEIILSS</sequence>
<dbReference type="EMBL" id="MU006406">
    <property type="protein sequence ID" value="KAF2844178.1"/>
    <property type="molecule type" value="Genomic_DNA"/>
</dbReference>
<dbReference type="Gene3D" id="1.10.30.10">
    <property type="entry name" value="High mobility group box domain"/>
    <property type="match status" value="1"/>
</dbReference>